<accession>A0A9Q0SAF9</accession>
<comment type="subcellular location">
    <subcellularLocation>
        <location evidence="1">Cell membrane</location>
        <topology evidence="1">Multi-pass membrane protein</topology>
    </subcellularLocation>
</comment>
<gene>
    <name evidence="12" type="primary">ACPR1</name>
    <name evidence="12" type="ORF">Bhyg_05060</name>
</gene>
<keyword evidence="8" id="KW-0807">Transducer</keyword>
<dbReference type="GO" id="GO:0097003">
    <property type="term" value="F:adipokinetic hormone receptor activity"/>
    <property type="evidence" value="ECO:0007669"/>
    <property type="project" value="TreeGrafter"/>
</dbReference>
<comment type="caution">
    <text evidence="12">The sequence shown here is derived from an EMBL/GenBank/DDBJ whole genome shotgun (WGS) entry which is preliminary data.</text>
</comment>
<dbReference type="PROSITE" id="PS00237">
    <property type="entry name" value="G_PROTEIN_RECEP_F1_1"/>
    <property type="match status" value="1"/>
</dbReference>
<feature type="domain" description="G-protein coupled receptors family 1 profile" evidence="11">
    <location>
        <begin position="57"/>
        <end position="337"/>
    </location>
</feature>
<feature type="transmembrane region" description="Helical" evidence="10">
    <location>
        <begin position="225"/>
        <end position="248"/>
    </location>
</feature>
<keyword evidence="3" id="KW-1003">Cell membrane</keyword>
<evidence type="ECO:0000256" key="2">
    <source>
        <dbReference type="ARBA" id="ARBA00010663"/>
    </source>
</evidence>
<feature type="compositionally biased region" description="Basic and acidic residues" evidence="9">
    <location>
        <begin position="1"/>
        <end position="14"/>
    </location>
</feature>
<keyword evidence="5 10" id="KW-1133">Transmembrane helix</keyword>
<dbReference type="GO" id="GO:0042277">
    <property type="term" value="F:peptide binding"/>
    <property type="evidence" value="ECO:0007669"/>
    <property type="project" value="TreeGrafter"/>
</dbReference>
<dbReference type="InterPro" id="IPR000276">
    <property type="entry name" value="GPCR_Rhodpsn"/>
</dbReference>
<evidence type="ECO:0000256" key="6">
    <source>
        <dbReference type="ARBA" id="ARBA00023136"/>
    </source>
</evidence>
<protein>
    <submittedName>
        <fullName evidence="12">Adipokinetic hormone/corazonin-related peptide receptor variant I</fullName>
    </submittedName>
</protein>
<evidence type="ECO:0000256" key="7">
    <source>
        <dbReference type="ARBA" id="ARBA00023170"/>
    </source>
</evidence>
<organism evidence="12 13">
    <name type="scientific">Pseudolycoriella hygida</name>
    <dbReference type="NCBI Taxonomy" id="35572"/>
    <lineage>
        <taxon>Eukaryota</taxon>
        <taxon>Metazoa</taxon>
        <taxon>Ecdysozoa</taxon>
        <taxon>Arthropoda</taxon>
        <taxon>Hexapoda</taxon>
        <taxon>Insecta</taxon>
        <taxon>Pterygota</taxon>
        <taxon>Neoptera</taxon>
        <taxon>Endopterygota</taxon>
        <taxon>Diptera</taxon>
        <taxon>Nematocera</taxon>
        <taxon>Sciaroidea</taxon>
        <taxon>Sciaridae</taxon>
        <taxon>Pseudolycoriella</taxon>
    </lineage>
</organism>
<evidence type="ECO:0000256" key="8">
    <source>
        <dbReference type="RuleBase" id="RU000688"/>
    </source>
</evidence>
<name>A0A9Q0SAF9_9DIPT</name>
<feature type="transmembrane region" description="Helical" evidence="10">
    <location>
        <begin position="134"/>
        <end position="155"/>
    </location>
</feature>
<dbReference type="EMBL" id="WJQU01000001">
    <property type="protein sequence ID" value="KAJ6649820.1"/>
    <property type="molecule type" value="Genomic_DNA"/>
</dbReference>
<dbReference type="SUPFAM" id="SSF81321">
    <property type="entry name" value="Family A G protein-coupled receptor-like"/>
    <property type="match status" value="1"/>
</dbReference>
<feature type="transmembrane region" description="Helical" evidence="10">
    <location>
        <begin position="176"/>
        <end position="198"/>
    </location>
</feature>
<dbReference type="GO" id="GO:0004930">
    <property type="term" value="F:G protein-coupled receptor activity"/>
    <property type="evidence" value="ECO:0007669"/>
    <property type="project" value="UniProtKB-KW"/>
</dbReference>
<reference evidence="12" key="1">
    <citation type="submission" date="2022-07" db="EMBL/GenBank/DDBJ databases">
        <authorList>
            <person name="Trinca V."/>
            <person name="Uliana J.V.C."/>
            <person name="Torres T.T."/>
            <person name="Ward R.J."/>
            <person name="Monesi N."/>
        </authorList>
    </citation>
    <scope>NUCLEOTIDE SEQUENCE</scope>
    <source>
        <strain evidence="12">HSMRA1968</strain>
        <tissue evidence="12">Whole embryos</tissue>
    </source>
</reference>
<dbReference type="Proteomes" id="UP001151699">
    <property type="component" value="Chromosome A"/>
</dbReference>
<feature type="transmembrane region" description="Helical" evidence="10">
    <location>
        <begin position="44"/>
        <end position="66"/>
    </location>
</feature>
<feature type="transmembrane region" description="Helical" evidence="10">
    <location>
        <begin position="318"/>
        <end position="340"/>
    </location>
</feature>
<dbReference type="GO" id="GO:0032870">
    <property type="term" value="P:cellular response to hormone stimulus"/>
    <property type="evidence" value="ECO:0007669"/>
    <property type="project" value="TreeGrafter"/>
</dbReference>
<evidence type="ECO:0000259" key="11">
    <source>
        <dbReference type="PROSITE" id="PS50262"/>
    </source>
</evidence>
<dbReference type="OrthoDB" id="6435638at2759"/>
<evidence type="ECO:0000313" key="13">
    <source>
        <dbReference type="Proteomes" id="UP001151699"/>
    </source>
</evidence>
<comment type="similarity">
    <text evidence="2 8">Belongs to the G-protein coupled receptor 1 family.</text>
</comment>
<dbReference type="PANTHER" id="PTHR24241">
    <property type="entry name" value="NEUROPEPTIDE RECEPTOR-RELATED G-PROTEIN COUPLED RECEPTOR"/>
    <property type="match status" value="1"/>
</dbReference>
<feature type="transmembrane region" description="Helical" evidence="10">
    <location>
        <begin position="78"/>
        <end position="97"/>
    </location>
</feature>
<evidence type="ECO:0000256" key="10">
    <source>
        <dbReference type="SAM" id="Phobius"/>
    </source>
</evidence>
<dbReference type="Gene3D" id="1.20.1070.10">
    <property type="entry name" value="Rhodopsin 7-helix transmembrane proteins"/>
    <property type="match status" value="1"/>
</dbReference>
<dbReference type="AlphaFoldDB" id="A0A9Q0SAF9"/>
<dbReference type="PROSITE" id="PS50262">
    <property type="entry name" value="G_PROTEIN_RECEP_F1_2"/>
    <property type="match status" value="1"/>
</dbReference>
<evidence type="ECO:0000256" key="9">
    <source>
        <dbReference type="SAM" id="MobiDB-lite"/>
    </source>
</evidence>
<proteinExistence type="inferred from homology"/>
<dbReference type="GO" id="GO:0005886">
    <property type="term" value="C:plasma membrane"/>
    <property type="evidence" value="ECO:0007669"/>
    <property type="project" value="UniProtKB-SubCell"/>
</dbReference>
<evidence type="ECO:0000256" key="1">
    <source>
        <dbReference type="ARBA" id="ARBA00004651"/>
    </source>
</evidence>
<feature type="region of interest" description="Disordered" evidence="9">
    <location>
        <begin position="1"/>
        <end position="25"/>
    </location>
</feature>
<keyword evidence="7 8" id="KW-0675">Receptor</keyword>
<keyword evidence="4 8" id="KW-0812">Transmembrane</keyword>
<dbReference type="InterPro" id="IPR017452">
    <property type="entry name" value="GPCR_Rhodpsn_7TM"/>
</dbReference>
<evidence type="ECO:0000256" key="5">
    <source>
        <dbReference type="ARBA" id="ARBA00022989"/>
    </source>
</evidence>
<sequence length="374" mass="43577">MPNSHLDDVQDHRQRPNWSQVESDHNRSDLPIDMIFNDGHMLSVTVYSVLMVISSIGNLTVLILLIRRRLKNPSRIDAMLMHLAIADLLVTFLMMPLEIGTKDPFGYLKQINDCKILGWAVTVSWKAGDFVCRLMAFFRTFGLYLSSFVLVCISIDRYFAVIKPMSLVGMDRRGKIMLFVAWMSSCVCSVPQAVIFHVENHPNITWYQQCVTYNFFEETWQEVSYSFLGMILMYALPLIIIIFCYASIYVELYRKSKKCLTDRFRRSNDDVLSRAKKKTLWMTITIVFCFVICWTPFYFMSVWYWLDKDTALKVDQRIQKGLFLFACTNSCMNPIVYGLYNIPRRPSDKNRAPAPATPIIFEKNLKKYTTAEEN</sequence>
<dbReference type="CDD" id="cd15382">
    <property type="entry name" value="7tmA_AKHR"/>
    <property type="match status" value="1"/>
</dbReference>
<keyword evidence="6 10" id="KW-0472">Membrane</keyword>
<evidence type="ECO:0000256" key="3">
    <source>
        <dbReference type="ARBA" id="ARBA00022475"/>
    </source>
</evidence>
<evidence type="ECO:0000256" key="4">
    <source>
        <dbReference type="ARBA" id="ARBA00022692"/>
    </source>
</evidence>
<dbReference type="Pfam" id="PF00001">
    <property type="entry name" value="7tm_1"/>
    <property type="match status" value="1"/>
</dbReference>
<dbReference type="PRINTS" id="PR00237">
    <property type="entry name" value="GPCRRHODOPSN"/>
</dbReference>
<keyword evidence="13" id="KW-1185">Reference proteome</keyword>
<evidence type="ECO:0000313" key="12">
    <source>
        <dbReference type="EMBL" id="KAJ6649820.1"/>
    </source>
</evidence>
<dbReference type="PANTHER" id="PTHR24241:SF59">
    <property type="entry name" value="ADIPOKINETIC HORMONE RECEPTOR, ISOFORM C"/>
    <property type="match status" value="1"/>
</dbReference>
<keyword evidence="8" id="KW-0297">G-protein coupled receptor</keyword>
<feature type="transmembrane region" description="Helical" evidence="10">
    <location>
        <begin position="280"/>
        <end position="306"/>
    </location>
</feature>